<dbReference type="RefSeq" id="WP_009340971.1">
    <property type="nucleotide sequence ID" value="NZ_CCAZ020000001.1"/>
</dbReference>
<dbReference type="STRING" id="1035.BN961_01092"/>
<dbReference type="InterPro" id="IPR036388">
    <property type="entry name" value="WH-like_DNA-bd_sf"/>
</dbReference>
<keyword evidence="3" id="KW-0805">Transcription regulation</keyword>
<dbReference type="EMBL" id="CCAZ020000001">
    <property type="protein sequence ID" value="CEG07691.1"/>
    <property type="molecule type" value="Genomic_DNA"/>
</dbReference>
<feature type="domain" description="HTH lysR-type" evidence="6">
    <location>
        <begin position="1"/>
        <end position="58"/>
    </location>
</feature>
<dbReference type="PRINTS" id="PR00039">
    <property type="entry name" value="HTHLYSR"/>
</dbReference>
<proteinExistence type="inferred from homology"/>
<evidence type="ECO:0000256" key="2">
    <source>
        <dbReference type="ARBA" id="ARBA00009437"/>
    </source>
</evidence>
<comment type="function">
    <text evidence="1">NodD regulates the expression of the nodABCFE genes which encode other nodulation proteins. NodD is also a negative regulator of its own expression. Binds flavonoids as inducers.</text>
</comment>
<evidence type="ECO:0000256" key="4">
    <source>
        <dbReference type="ARBA" id="ARBA00023125"/>
    </source>
</evidence>
<dbReference type="Pfam" id="PF00126">
    <property type="entry name" value="HTH_1"/>
    <property type="match status" value="1"/>
</dbReference>
<protein>
    <submittedName>
        <fullName evidence="7">HTH-type transcriptional regulator GltR</fullName>
    </submittedName>
</protein>
<keyword evidence="5" id="KW-0804">Transcription</keyword>
<evidence type="ECO:0000313" key="7">
    <source>
        <dbReference type="EMBL" id="CEG07691.1"/>
    </source>
</evidence>
<dbReference type="Pfam" id="PF03466">
    <property type="entry name" value="LysR_substrate"/>
    <property type="match status" value="1"/>
</dbReference>
<reference evidence="7 8" key="1">
    <citation type="journal article" date="2014" name="Genome Announc.">
        <title>Genome Sequence of Afipia felis Strain 76713, Isolated in Hospital Water Using an Amoeba Co-Culture Procedure.</title>
        <authorList>
            <person name="Benamar S."/>
            <person name="La Scola B."/>
            <person name="Croce O."/>
        </authorList>
    </citation>
    <scope>NUCLEOTIDE SEQUENCE [LARGE SCALE GENOMIC DNA]</scope>
    <source>
        <strain evidence="7 8">76713</strain>
    </source>
</reference>
<evidence type="ECO:0000256" key="1">
    <source>
        <dbReference type="ARBA" id="ARBA00003502"/>
    </source>
</evidence>
<comment type="similarity">
    <text evidence="2">Belongs to the LysR transcriptional regulatory family.</text>
</comment>
<sequence length="302" mass="33462">MDTELARTFLTVVTSGSFVNAAEQLHVSQSTVSTRIHALEEHLGCALFVRNKAGTTLTAAGRQFQRHATTLVRTVELARHDVGLPPGFSGTLAIGGRIGLWEEFLLEWLPEMQRCRPTISIRAESGVEADIMQGLIEGRLDIGVMYTPQSRPGLKIQQLFEERLVMVGSTPGRPPVPQSDYVYVDWGPEFYTRHNTCFPDFTGAPLVANIGWLGLQNILKGGGAGYFPARMVWPYVKEGKLHIVENAPEFFMPAYVAFAVEHDEHVINDALSIMHRIASQNHGASNPTHVLKRTRQKPVLVP</sequence>
<evidence type="ECO:0000256" key="3">
    <source>
        <dbReference type="ARBA" id="ARBA00023015"/>
    </source>
</evidence>
<dbReference type="InterPro" id="IPR005119">
    <property type="entry name" value="LysR_subst-bd"/>
</dbReference>
<evidence type="ECO:0000313" key="8">
    <source>
        <dbReference type="Proteomes" id="UP000035762"/>
    </source>
</evidence>
<dbReference type="InterPro" id="IPR000847">
    <property type="entry name" value="LysR_HTH_N"/>
</dbReference>
<dbReference type="PANTHER" id="PTHR30126">
    <property type="entry name" value="HTH-TYPE TRANSCRIPTIONAL REGULATOR"/>
    <property type="match status" value="1"/>
</dbReference>
<name>A0A090MJQ3_AFIFE</name>
<dbReference type="SUPFAM" id="SSF53850">
    <property type="entry name" value="Periplasmic binding protein-like II"/>
    <property type="match status" value="1"/>
</dbReference>
<dbReference type="SUPFAM" id="SSF46785">
    <property type="entry name" value="Winged helix' DNA-binding domain"/>
    <property type="match status" value="1"/>
</dbReference>
<dbReference type="Gene3D" id="3.40.190.290">
    <property type="match status" value="1"/>
</dbReference>
<dbReference type="InterPro" id="IPR036390">
    <property type="entry name" value="WH_DNA-bd_sf"/>
</dbReference>
<dbReference type="OrthoDB" id="9786526at2"/>
<comment type="caution">
    <text evidence="7">The sequence shown here is derived from an EMBL/GenBank/DDBJ whole genome shotgun (WGS) entry which is preliminary data.</text>
</comment>
<evidence type="ECO:0000259" key="6">
    <source>
        <dbReference type="PROSITE" id="PS50931"/>
    </source>
</evidence>
<dbReference type="GO" id="GO:0003700">
    <property type="term" value="F:DNA-binding transcription factor activity"/>
    <property type="evidence" value="ECO:0007669"/>
    <property type="project" value="InterPro"/>
</dbReference>
<keyword evidence="4" id="KW-0238">DNA-binding</keyword>
<dbReference type="PROSITE" id="PS50931">
    <property type="entry name" value="HTH_LYSR"/>
    <property type="match status" value="1"/>
</dbReference>
<accession>A0A090MJQ3</accession>
<dbReference type="Gene3D" id="1.10.10.10">
    <property type="entry name" value="Winged helix-like DNA-binding domain superfamily/Winged helix DNA-binding domain"/>
    <property type="match status" value="1"/>
</dbReference>
<dbReference type="AlphaFoldDB" id="A0A090MJQ3"/>
<dbReference type="Proteomes" id="UP000035762">
    <property type="component" value="Unassembled WGS sequence"/>
</dbReference>
<dbReference type="FunFam" id="1.10.10.10:FF:000001">
    <property type="entry name" value="LysR family transcriptional regulator"/>
    <property type="match status" value="1"/>
</dbReference>
<dbReference type="GO" id="GO:0000976">
    <property type="term" value="F:transcription cis-regulatory region binding"/>
    <property type="evidence" value="ECO:0007669"/>
    <property type="project" value="TreeGrafter"/>
</dbReference>
<keyword evidence="8" id="KW-1185">Reference proteome</keyword>
<evidence type="ECO:0000256" key="5">
    <source>
        <dbReference type="ARBA" id="ARBA00023163"/>
    </source>
</evidence>
<organism evidence="7 8">
    <name type="scientific">Afipia felis</name>
    <name type="common">Cat scratch disease bacillus</name>
    <dbReference type="NCBI Taxonomy" id="1035"/>
    <lineage>
        <taxon>Bacteria</taxon>
        <taxon>Pseudomonadati</taxon>
        <taxon>Pseudomonadota</taxon>
        <taxon>Alphaproteobacteria</taxon>
        <taxon>Hyphomicrobiales</taxon>
        <taxon>Nitrobacteraceae</taxon>
        <taxon>Afipia</taxon>
    </lineage>
</organism>
<dbReference type="CDD" id="cd05466">
    <property type="entry name" value="PBP2_LTTR_substrate"/>
    <property type="match status" value="1"/>
</dbReference>
<gene>
    <name evidence="7" type="primary">gltR_1</name>
    <name evidence="7" type="ORF">BN961_01092</name>
</gene>
<dbReference type="PANTHER" id="PTHR30126:SF21">
    <property type="entry name" value="TRANSCRIPTIONAL REGULATOR-RELATED"/>
    <property type="match status" value="1"/>
</dbReference>